<dbReference type="RefSeq" id="WP_166008848.1">
    <property type="nucleotide sequence ID" value="NZ_CP049801.1"/>
</dbReference>
<keyword evidence="1" id="KW-0732">Signal</keyword>
<reference evidence="2 3" key="1">
    <citation type="submission" date="2020-03" db="EMBL/GenBank/DDBJ databases">
        <authorList>
            <person name="Zhu W."/>
        </authorList>
    </citation>
    <scope>NUCLEOTIDE SEQUENCE [LARGE SCALE GENOMIC DNA]</scope>
    <source>
        <strain evidence="2 3">323-1</strain>
    </source>
</reference>
<dbReference type="Proteomes" id="UP000502297">
    <property type="component" value="Chromosome"/>
</dbReference>
<evidence type="ECO:0000256" key="1">
    <source>
        <dbReference type="SAM" id="SignalP"/>
    </source>
</evidence>
<protein>
    <submittedName>
        <fullName evidence="2">Transporter</fullName>
    </submittedName>
</protein>
<evidence type="ECO:0000313" key="3">
    <source>
        <dbReference type="Proteomes" id="UP000502297"/>
    </source>
</evidence>
<sequence>MTILKKTTLVFAVTASMHSMYSMAADFEFDRPGDGFSTTTTPVGRLAWEQALPTAQYQEFRTLTGDKGNQTSLKADMLLRTGLMDGLELRLGWDGPAWSKTRFQGQHFEDDGLGDVTIGLKKSIDLKDDKLTMAVLAQALIATGNDGFTAHDDIYMLASSVNYKYSEGLTTGITMKYEVQNSDWAVTAVPTLGYKIAGPLSGYSQLVYRKAESQDYEYGLGSGLIYALSDRAQLDASIGVDLQGSNKSYNGGLGISYLF</sequence>
<organism evidence="2 3">
    <name type="scientific">Acinetobacter shaoyimingii</name>
    <dbReference type="NCBI Taxonomy" id="2715164"/>
    <lineage>
        <taxon>Bacteria</taxon>
        <taxon>Pseudomonadati</taxon>
        <taxon>Pseudomonadota</taxon>
        <taxon>Gammaproteobacteria</taxon>
        <taxon>Moraxellales</taxon>
        <taxon>Moraxellaceae</taxon>
        <taxon>Acinetobacter</taxon>
    </lineage>
</organism>
<dbReference type="AlphaFoldDB" id="A0A6G8RRU7"/>
<name>A0A6G8RRU7_9GAMM</name>
<dbReference type="EMBL" id="CP049801">
    <property type="protein sequence ID" value="QIO04597.1"/>
    <property type="molecule type" value="Genomic_DNA"/>
</dbReference>
<keyword evidence="3" id="KW-1185">Reference proteome</keyword>
<dbReference type="Pfam" id="PF13557">
    <property type="entry name" value="Phenol_MetA_deg"/>
    <property type="match status" value="1"/>
</dbReference>
<proteinExistence type="predicted"/>
<accession>A0A6G8RRU7</accession>
<evidence type="ECO:0000313" key="2">
    <source>
        <dbReference type="EMBL" id="QIO04597.1"/>
    </source>
</evidence>
<feature type="signal peptide" evidence="1">
    <location>
        <begin position="1"/>
        <end position="24"/>
    </location>
</feature>
<dbReference type="KEGG" id="asha:G8E00_00795"/>
<feature type="chain" id="PRO_5026184984" evidence="1">
    <location>
        <begin position="25"/>
        <end position="259"/>
    </location>
</feature>
<gene>
    <name evidence="2" type="ORF">G8E00_00795</name>
</gene>
<dbReference type="InterPro" id="IPR025737">
    <property type="entry name" value="FApF"/>
</dbReference>